<dbReference type="Pfam" id="PF08389">
    <property type="entry name" value="Xpo1"/>
    <property type="match status" value="1"/>
</dbReference>
<dbReference type="InterPro" id="IPR013598">
    <property type="entry name" value="Exportin-1/Importin-b-like"/>
</dbReference>
<dbReference type="Gene3D" id="1.25.10.10">
    <property type="entry name" value="Leucine-rich Repeat Variant"/>
    <property type="match status" value="1"/>
</dbReference>
<dbReference type="InterPro" id="IPR016024">
    <property type="entry name" value="ARM-type_fold"/>
</dbReference>
<evidence type="ECO:0000256" key="9">
    <source>
        <dbReference type="RuleBase" id="RU366037"/>
    </source>
</evidence>
<dbReference type="GO" id="GO:0000049">
    <property type="term" value="F:tRNA binding"/>
    <property type="evidence" value="ECO:0007669"/>
    <property type="project" value="UniProtKB-UniRule"/>
</dbReference>
<keyword evidence="9" id="KW-0813">Transport</keyword>
<dbReference type="EMBL" id="WUAV01000004">
    <property type="protein sequence ID" value="KAF1758355.1"/>
    <property type="molecule type" value="Genomic_DNA"/>
</dbReference>
<dbReference type="GeneID" id="9799257"/>
<dbReference type="PANTHER" id="PTHR15952">
    <property type="entry name" value="EXPORTIN-T/LOS1"/>
    <property type="match status" value="1"/>
</dbReference>
<evidence type="ECO:0000256" key="3">
    <source>
        <dbReference type="ARBA" id="ARBA00022490"/>
    </source>
</evidence>
<keyword evidence="4 9" id="KW-0820">tRNA-binding</keyword>
<proteinExistence type="inferred from homology"/>
<feature type="domain" description="Exportin-1/Importin-beta-like" evidence="10">
    <location>
        <begin position="98"/>
        <end position="241"/>
    </location>
</feature>
<dbReference type="KEGG" id="crq:GCK72_014813"/>
<protein>
    <recommendedName>
        <fullName evidence="2 9">Exportin-T</fullName>
    </recommendedName>
    <alternativeName>
        <fullName evidence="7 9">Exportin(tRNA)</fullName>
    </alternativeName>
    <alternativeName>
        <fullName evidence="8 9">tRNA exportin</fullName>
    </alternativeName>
</protein>
<name>A0A6A5GV35_CAERE</name>
<dbReference type="AlphaFoldDB" id="A0A6A5GV35"/>
<comment type="similarity">
    <text evidence="9">Belongs to the exportin family.</text>
</comment>
<dbReference type="PANTHER" id="PTHR15952:SF11">
    <property type="entry name" value="EXPORTIN-T"/>
    <property type="match status" value="1"/>
</dbReference>
<evidence type="ECO:0000259" key="10">
    <source>
        <dbReference type="Pfam" id="PF08389"/>
    </source>
</evidence>
<dbReference type="GO" id="GO:0071528">
    <property type="term" value="P:tRNA re-export from nucleus"/>
    <property type="evidence" value="ECO:0007669"/>
    <property type="project" value="UniProtKB-UniRule"/>
</dbReference>
<evidence type="ECO:0000313" key="11">
    <source>
        <dbReference type="EMBL" id="KAF1758355.1"/>
    </source>
</evidence>
<gene>
    <name evidence="11" type="ORF">GCK72_014813</name>
</gene>
<evidence type="ECO:0000256" key="7">
    <source>
        <dbReference type="ARBA" id="ARBA00029784"/>
    </source>
</evidence>
<keyword evidence="5 9" id="KW-0694">RNA-binding</keyword>
<evidence type="ECO:0000256" key="6">
    <source>
        <dbReference type="ARBA" id="ARBA00023242"/>
    </source>
</evidence>
<accession>A0A6A5GV35</accession>
<keyword evidence="3 9" id="KW-0963">Cytoplasm</keyword>
<dbReference type="GO" id="GO:0016363">
    <property type="term" value="C:nuclear matrix"/>
    <property type="evidence" value="ECO:0007669"/>
    <property type="project" value="TreeGrafter"/>
</dbReference>
<evidence type="ECO:0000313" key="12">
    <source>
        <dbReference type="Proteomes" id="UP000483820"/>
    </source>
</evidence>
<dbReference type="GO" id="GO:0005643">
    <property type="term" value="C:nuclear pore"/>
    <property type="evidence" value="ECO:0007669"/>
    <property type="project" value="TreeGrafter"/>
</dbReference>
<dbReference type="GO" id="GO:0031267">
    <property type="term" value="F:small GTPase binding"/>
    <property type="evidence" value="ECO:0007669"/>
    <property type="project" value="InterPro"/>
</dbReference>
<evidence type="ECO:0000256" key="1">
    <source>
        <dbReference type="ARBA" id="ARBA00004496"/>
    </source>
</evidence>
<dbReference type="InterPro" id="IPR011989">
    <property type="entry name" value="ARM-like"/>
</dbReference>
<comment type="caution">
    <text evidence="11">The sequence shown here is derived from an EMBL/GenBank/DDBJ whole genome shotgun (WGS) entry which is preliminary data.</text>
</comment>
<dbReference type="InterPro" id="IPR040017">
    <property type="entry name" value="XPOT"/>
</dbReference>
<evidence type="ECO:0000256" key="2">
    <source>
        <dbReference type="ARBA" id="ARBA00018928"/>
    </source>
</evidence>
<dbReference type="SUPFAM" id="SSF48371">
    <property type="entry name" value="ARM repeat"/>
    <property type="match status" value="1"/>
</dbReference>
<dbReference type="GO" id="GO:0005737">
    <property type="term" value="C:cytoplasm"/>
    <property type="evidence" value="ECO:0007669"/>
    <property type="project" value="UniProtKB-SubCell"/>
</dbReference>
<comment type="function">
    <text evidence="9">tRNA nucleus export receptor which facilitates tRNA translocation across the nuclear pore complex.</text>
</comment>
<keyword evidence="6 9" id="KW-0539">Nucleus</keyword>
<dbReference type="RefSeq" id="XP_003108568.2">
    <property type="nucleotide sequence ID" value="XM_003108520.2"/>
</dbReference>
<organism evidence="11 12">
    <name type="scientific">Caenorhabditis remanei</name>
    <name type="common">Caenorhabditis vulgaris</name>
    <dbReference type="NCBI Taxonomy" id="31234"/>
    <lineage>
        <taxon>Eukaryota</taxon>
        <taxon>Metazoa</taxon>
        <taxon>Ecdysozoa</taxon>
        <taxon>Nematoda</taxon>
        <taxon>Chromadorea</taxon>
        <taxon>Rhabditida</taxon>
        <taxon>Rhabditina</taxon>
        <taxon>Rhabditomorpha</taxon>
        <taxon>Rhabditoidea</taxon>
        <taxon>Rhabditidae</taxon>
        <taxon>Peloderinae</taxon>
        <taxon>Caenorhabditis</taxon>
    </lineage>
</organism>
<sequence length="305" mass="34550">MFGYTGIAVTDPTRQAEIYRALESLKKDELGWKKSVESFVGPNKPSAEEQFLLLQVIEDFLNKRYSSATQQDVLVIRNFLLHYIKGFQDNSSTSHEMFLTNKMAHIFSLVFAMDFPERWSAFFNDLFFNNNITDTNISSFYLKVLLAIDTEVVNRDIQRSKNESERNIKIKDAMREICMNEVAKSWLTIANSSKEEAIQCLVLRNIAAYVDWIELDLVANDYVMPFIISKLQDSATSEDATSAVCGLMQKGMPAEKKVGLALTVMTVLRNNGLLTVNDNNDEDEVTRVGSLVNTLGLVLLDVQNK</sequence>
<evidence type="ECO:0000256" key="8">
    <source>
        <dbReference type="ARBA" id="ARBA00032199"/>
    </source>
</evidence>
<evidence type="ECO:0000256" key="5">
    <source>
        <dbReference type="ARBA" id="ARBA00022884"/>
    </source>
</evidence>
<dbReference type="Proteomes" id="UP000483820">
    <property type="component" value="Chromosome IV"/>
</dbReference>
<evidence type="ECO:0000256" key="4">
    <source>
        <dbReference type="ARBA" id="ARBA00022555"/>
    </source>
</evidence>
<reference evidence="11 12" key="1">
    <citation type="submission" date="2019-12" db="EMBL/GenBank/DDBJ databases">
        <title>Chromosome-level assembly of the Caenorhabditis remanei genome.</title>
        <authorList>
            <person name="Teterina A.A."/>
            <person name="Willis J.H."/>
            <person name="Phillips P.C."/>
        </authorList>
    </citation>
    <scope>NUCLEOTIDE SEQUENCE [LARGE SCALE GENOMIC DNA]</scope>
    <source>
        <strain evidence="11 12">PX506</strain>
        <tissue evidence="11">Whole organism</tissue>
    </source>
</reference>
<dbReference type="CTD" id="9799257"/>
<comment type="subcellular location">
    <subcellularLocation>
        <location evidence="1 9">Cytoplasm</location>
    </subcellularLocation>
    <subcellularLocation>
        <location evidence="9">Nucleus</location>
    </subcellularLocation>
    <text evidence="9">Shuttles between the nucleus and the cytoplasm.</text>
</comment>